<evidence type="ECO:0000313" key="1">
    <source>
        <dbReference type="EMBL" id="GIY44078.1"/>
    </source>
</evidence>
<dbReference type="Proteomes" id="UP001054837">
    <property type="component" value="Unassembled WGS sequence"/>
</dbReference>
<keyword evidence="2" id="KW-1185">Reference proteome</keyword>
<dbReference type="EMBL" id="BPLQ01009448">
    <property type="protein sequence ID" value="GIY44078.1"/>
    <property type="molecule type" value="Genomic_DNA"/>
</dbReference>
<dbReference type="AlphaFoldDB" id="A0AAV4TBS7"/>
<evidence type="ECO:0000313" key="2">
    <source>
        <dbReference type="Proteomes" id="UP001054837"/>
    </source>
</evidence>
<protein>
    <submittedName>
        <fullName evidence="1">Uncharacterized protein</fullName>
    </submittedName>
</protein>
<comment type="caution">
    <text evidence="1">The sequence shown here is derived from an EMBL/GenBank/DDBJ whole genome shotgun (WGS) entry which is preliminary data.</text>
</comment>
<sequence>MGLNTSVSRALELGVIDCSIQTWSTDSSFQCLNKASGQQKFNVIFPLIKVIKDLTWGPLKVELAGGWPCGKRNSSRQGKRNNPFASGLEFMSDHVTSALPVNYFLRNEDKEKKSRCLLKELPVCYNGLKGKVLPQHC</sequence>
<organism evidence="1 2">
    <name type="scientific">Caerostris darwini</name>
    <dbReference type="NCBI Taxonomy" id="1538125"/>
    <lineage>
        <taxon>Eukaryota</taxon>
        <taxon>Metazoa</taxon>
        <taxon>Ecdysozoa</taxon>
        <taxon>Arthropoda</taxon>
        <taxon>Chelicerata</taxon>
        <taxon>Arachnida</taxon>
        <taxon>Araneae</taxon>
        <taxon>Araneomorphae</taxon>
        <taxon>Entelegynae</taxon>
        <taxon>Araneoidea</taxon>
        <taxon>Araneidae</taxon>
        <taxon>Caerostris</taxon>
    </lineage>
</organism>
<accession>A0AAV4TBS7</accession>
<proteinExistence type="predicted"/>
<reference evidence="1 2" key="1">
    <citation type="submission" date="2021-06" db="EMBL/GenBank/DDBJ databases">
        <title>Caerostris darwini draft genome.</title>
        <authorList>
            <person name="Kono N."/>
            <person name="Arakawa K."/>
        </authorList>
    </citation>
    <scope>NUCLEOTIDE SEQUENCE [LARGE SCALE GENOMIC DNA]</scope>
</reference>
<gene>
    <name evidence="1" type="ORF">CDAR_261051</name>
</gene>
<name>A0AAV4TBS7_9ARAC</name>